<dbReference type="Gene3D" id="1.10.470.10">
    <property type="entry name" value="Variant Surface Glycoprotein, subunit A, domain 2"/>
    <property type="match status" value="1"/>
</dbReference>
<evidence type="ECO:0000313" key="11">
    <source>
        <dbReference type="EMBL" id="APD74690.1"/>
    </source>
</evidence>
<dbReference type="Pfam" id="PF10659">
    <property type="entry name" value="Trypan_glycop_C"/>
    <property type="match status" value="1"/>
</dbReference>
<evidence type="ECO:0000256" key="2">
    <source>
        <dbReference type="ARBA" id="ARBA00004609"/>
    </source>
</evidence>
<keyword evidence="3" id="KW-1003">Cell membrane</keyword>
<dbReference type="GO" id="GO:0042783">
    <property type="term" value="P:symbiont-mediated evasion of host immune response"/>
    <property type="evidence" value="ECO:0007669"/>
    <property type="project" value="InterPro"/>
</dbReference>
<dbReference type="InterPro" id="IPR001812">
    <property type="entry name" value="Trypano_VSG_A_N_dom"/>
</dbReference>
<keyword evidence="7" id="KW-0449">Lipoprotein</keyword>
<evidence type="ECO:0000256" key="4">
    <source>
        <dbReference type="ARBA" id="ARBA00022622"/>
    </source>
</evidence>
<evidence type="ECO:0000259" key="10">
    <source>
        <dbReference type="Pfam" id="PF10659"/>
    </source>
</evidence>
<feature type="region of interest" description="Disordered" evidence="8">
    <location>
        <begin position="436"/>
        <end position="457"/>
    </location>
</feature>
<evidence type="ECO:0000256" key="6">
    <source>
        <dbReference type="ARBA" id="ARBA00023180"/>
    </source>
</evidence>
<keyword evidence="5" id="KW-0472">Membrane</keyword>
<feature type="compositionally biased region" description="Basic and acidic residues" evidence="8">
    <location>
        <begin position="440"/>
        <end position="454"/>
    </location>
</feature>
<dbReference type="EMBL" id="KX700734">
    <property type="protein sequence ID" value="APD74690.1"/>
    <property type="molecule type" value="Genomic_DNA"/>
</dbReference>
<dbReference type="Gene3D" id="3.30.1680.40">
    <property type="match status" value="1"/>
</dbReference>
<feature type="domain" description="Trypanosome variant surface glycoprotein A-type N-terminal" evidence="9">
    <location>
        <begin position="17"/>
        <end position="382"/>
    </location>
</feature>
<dbReference type="InterPro" id="IPR019609">
    <property type="entry name" value="Variant_surf_glycoprt_trypan_C"/>
</dbReference>
<evidence type="ECO:0000259" key="9">
    <source>
        <dbReference type="Pfam" id="PF00913"/>
    </source>
</evidence>
<dbReference type="VEuPathDB" id="TriTrypDB:Tb1125.11.17330"/>
<dbReference type="GO" id="GO:0005886">
    <property type="term" value="C:plasma membrane"/>
    <property type="evidence" value="ECO:0007669"/>
    <property type="project" value="UniProtKB-SubCell"/>
</dbReference>
<dbReference type="InterPro" id="IPR027446">
    <property type="entry name" value="VSG_C_dom_sf"/>
</dbReference>
<evidence type="ECO:0000256" key="8">
    <source>
        <dbReference type="SAM" id="MobiDB-lite"/>
    </source>
</evidence>
<protein>
    <submittedName>
        <fullName evidence="11">Variant surface glycoprotein 1125.4159</fullName>
    </submittedName>
</protein>
<dbReference type="SUPFAM" id="SSF58087">
    <property type="entry name" value="Variant surface glycoprotein (N-terminal domain)"/>
    <property type="match status" value="1"/>
</dbReference>
<dbReference type="GO" id="GO:0098552">
    <property type="term" value="C:side of membrane"/>
    <property type="evidence" value="ECO:0007669"/>
    <property type="project" value="UniProtKB-KW"/>
</dbReference>
<dbReference type="VEuPathDB" id="TriTrypDB:Tb927.9.160"/>
<dbReference type="AlphaFoldDB" id="A0A1J0RAE6"/>
<dbReference type="SUPFAM" id="SSF118251">
    <property type="entry name" value="Variant surface glycoprotein MITAT 1.2, VSG 221, C-terminal domain"/>
    <property type="match status" value="1"/>
</dbReference>
<dbReference type="VEuPathDB" id="TriTrypDB:Tb427_000266500"/>
<evidence type="ECO:0000256" key="7">
    <source>
        <dbReference type="ARBA" id="ARBA00023288"/>
    </source>
</evidence>
<evidence type="ECO:0000256" key="3">
    <source>
        <dbReference type="ARBA" id="ARBA00022475"/>
    </source>
</evidence>
<keyword evidence="4" id="KW-0336">GPI-anchor</keyword>
<comment type="subcellular location">
    <subcellularLocation>
        <location evidence="2">Cell membrane</location>
        <topology evidence="2">Lipid-anchor</topology>
        <topology evidence="2">GPI-anchor</topology>
    </subcellularLocation>
</comment>
<dbReference type="Pfam" id="PF00913">
    <property type="entry name" value="Trypan_glycop"/>
    <property type="match status" value="1"/>
</dbReference>
<accession>A0A1J0RAE6</accession>
<organism evidence="11">
    <name type="scientific">Trypanosoma brucei</name>
    <dbReference type="NCBI Taxonomy" id="5691"/>
    <lineage>
        <taxon>Eukaryota</taxon>
        <taxon>Discoba</taxon>
        <taxon>Euglenozoa</taxon>
        <taxon>Kinetoplastea</taxon>
        <taxon>Metakinetoplastina</taxon>
        <taxon>Trypanosomatida</taxon>
        <taxon>Trypanosomatidae</taxon>
        <taxon>Trypanosoma</taxon>
    </lineage>
</organism>
<feature type="domain" description="Trypanosome variant surface glycoprotein C-terminal" evidence="10">
    <location>
        <begin position="411"/>
        <end position="502"/>
    </location>
</feature>
<comment type="function">
    <text evidence="1">VSG forms a coat on the surface of the parasite. The trypanosome evades the immune response of the host by expressing a series of antigenically distinct VSGs from an estimated 1000 VSG genes.</text>
</comment>
<sequence length="505" mass="54666">MAPKTRGTIEQIIFLYVIVSAITIKAQGAASKGLKNTVWQPICGLSEELDLVGGDVLYEADEILKYGTTLATQAARSRAYAAKNIGSTRVRQAYLVAAYLELKVTAAYREYRTKAVESHIRAARGAAYLKGRLDDFLKMLAQTKSDDNACLLAAQDPDSPATLTSGKIDQTDCKLTITKLGKRKQQARTFVTPAGFTTIKAGSGATDVHQPTGGSDHCELLAAHTTNGFAKTSAPAAPVTTMAVYMQLPNSAADITFETLANLKNKQGKAEEAWQEAHQAIAGIVTSQEKDFKNETETTDKWAQLTDIVKRVLLPKEKQAATDVEAAITNELGGKEKDKITELEGIINEETIPEGVAGLAQEKKLGAISSLTELTTIIYHYELSVNSEITDLNRKLQNKTEAKPTTTAEVCKRHATDAACRKAGCEFDKDKTPKCFPKPNESKEEKEKEGDDGKTGSASICTGKQHGDCKTTDCKWENNACKDYSILVNKKFAPTAAAFVSIVTL</sequence>
<evidence type="ECO:0000256" key="5">
    <source>
        <dbReference type="ARBA" id="ARBA00023136"/>
    </source>
</evidence>
<name>A0A1J0RAE6_9TRYP</name>
<keyword evidence="6" id="KW-0325">Glycoprotein</keyword>
<reference evidence="11" key="1">
    <citation type="submission" date="2016-08" db="EMBL/GenBank/DDBJ databases">
        <title>VSG repertoire of Trypanosoma brucei EATRO 1125.</title>
        <authorList>
            <person name="Cross G.A."/>
        </authorList>
    </citation>
    <scope>NUCLEOTIDE SEQUENCE</scope>
    <source>
        <strain evidence="11">EATRO 1125</strain>
    </source>
</reference>
<dbReference type="Gene3D" id="3.90.150.10">
    <property type="entry name" value="Variant Surface Glycoprotein, subunit A domain 1"/>
    <property type="match status" value="1"/>
</dbReference>
<evidence type="ECO:0000256" key="1">
    <source>
        <dbReference type="ARBA" id="ARBA00002523"/>
    </source>
</evidence>
<proteinExistence type="predicted"/>